<dbReference type="GO" id="GO:0016787">
    <property type="term" value="F:hydrolase activity"/>
    <property type="evidence" value="ECO:0007669"/>
    <property type="project" value="UniProtKB-KW"/>
</dbReference>
<keyword evidence="2" id="KW-1185">Reference proteome</keyword>
<evidence type="ECO:0000313" key="1">
    <source>
        <dbReference type="EMBL" id="KAE8683826.1"/>
    </source>
</evidence>
<dbReference type="PANTHER" id="PTHR33593">
    <property type="entry name" value="DUF1442 FAMILY PROTEIN"/>
    <property type="match status" value="1"/>
</dbReference>
<proteinExistence type="predicted"/>
<dbReference type="EMBL" id="VEPZ02001257">
    <property type="protein sequence ID" value="KAE8683826.1"/>
    <property type="molecule type" value="Genomic_DNA"/>
</dbReference>
<sequence length="358" mass="40034">MKLVWSPETASKAYIDTVKSCEIYHESGVAELVSAMAAGWNAKFIVETWSQGGATATSVGLAVASGHTNGRHVCMVPDERSRLAYVEALEEAGMSRPEVIVGEPEEVVNRLNGIDFMLVDSQRKDFSRVLRLAKLSNRGAVLVCKNVNSKTASSFKWRSVIDDGSRQLVRSVFLPVGKGLDIAHVATSGGNSVSDKSQRRWIKQWLRFSFRLVNPSVGPEVRSGRMYSNSPYRMGKAHNVHHLKNDIDEVIGANEKPYDMKVSHSKNPKSVLLYLQALLNNAFFEDSKSTGFHKNAANQILNPIDLCEAHHGSFNYLQGLTWVEVLNKSTKYFNEEFSKFCDRKMSEIVAMHKIFLIY</sequence>
<organism evidence="1 2">
    <name type="scientific">Hibiscus syriacus</name>
    <name type="common">Rose of Sharon</name>
    <dbReference type="NCBI Taxonomy" id="106335"/>
    <lineage>
        <taxon>Eukaryota</taxon>
        <taxon>Viridiplantae</taxon>
        <taxon>Streptophyta</taxon>
        <taxon>Embryophyta</taxon>
        <taxon>Tracheophyta</taxon>
        <taxon>Spermatophyta</taxon>
        <taxon>Magnoliopsida</taxon>
        <taxon>eudicotyledons</taxon>
        <taxon>Gunneridae</taxon>
        <taxon>Pentapetalae</taxon>
        <taxon>rosids</taxon>
        <taxon>malvids</taxon>
        <taxon>Malvales</taxon>
        <taxon>Malvaceae</taxon>
        <taxon>Malvoideae</taxon>
        <taxon>Hibiscus</taxon>
    </lineage>
</organism>
<dbReference type="InterPro" id="IPR029063">
    <property type="entry name" value="SAM-dependent_MTases_sf"/>
</dbReference>
<evidence type="ECO:0000313" key="2">
    <source>
        <dbReference type="Proteomes" id="UP000436088"/>
    </source>
</evidence>
<reference evidence="1" key="1">
    <citation type="submission" date="2019-09" db="EMBL/GenBank/DDBJ databases">
        <title>Draft genome information of white flower Hibiscus syriacus.</title>
        <authorList>
            <person name="Kim Y.-M."/>
        </authorList>
    </citation>
    <scope>NUCLEOTIDE SEQUENCE [LARGE SCALE GENOMIC DNA]</scope>
    <source>
        <strain evidence="1">YM2019G1</strain>
    </source>
</reference>
<keyword evidence="1" id="KW-0378">Hydrolase</keyword>
<dbReference type="InterPro" id="IPR009902">
    <property type="entry name" value="DUF1442"/>
</dbReference>
<protein>
    <submittedName>
        <fullName evidence="1">Peptidyl-tRNA hydrolase ICT1</fullName>
    </submittedName>
</protein>
<dbReference type="AlphaFoldDB" id="A0A6A2YWN1"/>
<dbReference type="Gene3D" id="3.40.50.150">
    <property type="entry name" value="Vaccinia Virus protein VP39"/>
    <property type="match status" value="1"/>
</dbReference>
<accession>A0A6A2YWN1</accession>
<name>A0A6A2YWN1_HIBSY</name>
<comment type="caution">
    <text evidence="1">The sequence shown here is derived from an EMBL/GenBank/DDBJ whole genome shotgun (WGS) entry which is preliminary data.</text>
</comment>
<dbReference type="Proteomes" id="UP000436088">
    <property type="component" value="Unassembled WGS sequence"/>
</dbReference>
<gene>
    <name evidence="1" type="ORF">F3Y22_tig00111166pilonHSYRG00110</name>
</gene>
<dbReference type="PANTHER" id="PTHR33593:SF2">
    <property type="entry name" value="ANKYRIN REPEAT_KH DOMAIN PROTEIN (DUF1442)"/>
    <property type="match status" value="1"/>
</dbReference>
<dbReference type="Pfam" id="PF07279">
    <property type="entry name" value="DUF1442"/>
    <property type="match status" value="1"/>
</dbReference>